<reference evidence="7" key="1">
    <citation type="journal article" date="2023" name="Proc. Natl. Acad. Sci. U.S.A.">
        <title>Genomic and structural basis for evolution of tropane alkaloid biosynthesis.</title>
        <authorList>
            <person name="Wanga Y.-J."/>
            <person name="Taina T."/>
            <person name="Yua J.-Y."/>
            <person name="Lia J."/>
            <person name="Xua B."/>
            <person name="Chenc J."/>
            <person name="D'Auriad J.C."/>
            <person name="Huanga J.-P."/>
            <person name="Huanga S.-X."/>
        </authorList>
    </citation>
    <scope>NUCLEOTIDE SEQUENCE [LARGE SCALE GENOMIC DNA]</scope>
    <source>
        <strain evidence="7">cv. KIB-2019</strain>
    </source>
</reference>
<dbReference type="PANTHER" id="PTHR43570:SF16">
    <property type="entry name" value="ALDEHYDE DEHYDROGENASE TYPE III, ISOFORM Q"/>
    <property type="match status" value="1"/>
</dbReference>
<evidence type="ECO:0000256" key="1">
    <source>
        <dbReference type="ARBA" id="ARBA00009986"/>
    </source>
</evidence>
<gene>
    <name evidence="6" type="ORF">K7X08_004747</name>
</gene>
<dbReference type="InterPro" id="IPR029510">
    <property type="entry name" value="Ald_DH_CS_GLU"/>
</dbReference>
<accession>A0A9Q1ME71</accession>
<keyword evidence="7" id="KW-1185">Reference proteome</keyword>
<protein>
    <recommendedName>
        <fullName evidence="5">Aldehyde dehydrogenase domain-containing protein</fullName>
    </recommendedName>
</protein>
<dbReference type="InterPro" id="IPR016162">
    <property type="entry name" value="Ald_DH_N"/>
</dbReference>
<dbReference type="EMBL" id="JAJAGQ010000007">
    <property type="protein sequence ID" value="KAJ8557981.1"/>
    <property type="molecule type" value="Genomic_DNA"/>
</dbReference>
<dbReference type="PROSITE" id="PS00687">
    <property type="entry name" value="ALDEHYDE_DEHYDR_GLU"/>
    <property type="match status" value="1"/>
</dbReference>
<evidence type="ECO:0000259" key="5">
    <source>
        <dbReference type="Pfam" id="PF00171"/>
    </source>
</evidence>
<evidence type="ECO:0000313" key="7">
    <source>
        <dbReference type="Proteomes" id="UP001152561"/>
    </source>
</evidence>
<dbReference type="Pfam" id="PF00171">
    <property type="entry name" value="Aldedh"/>
    <property type="match status" value="1"/>
</dbReference>
<organism evidence="6 7">
    <name type="scientific">Anisodus acutangulus</name>
    <dbReference type="NCBI Taxonomy" id="402998"/>
    <lineage>
        <taxon>Eukaryota</taxon>
        <taxon>Viridiplantae</taxon>
        <taxon>Streptophyta</taxon>
        <taxon>Embryophyta</taxon>
        <taxon>Tracheophyta</taxon>
        <taxon>Spermatophyta</taxon>
        <taxon>Magnoliopsida</taxon>
        <taxon>eudicotyledons</taxon>
        <taxon>Gunneridae</taxon>
        <taxon>Pentapetalae</taxon>
        <taxon>asterids</taxon>
        <taxon>lamiids</taxon>
        <taxon>Solanales</taxon>
        <taxon>Solanaceae</taxon>
        <taxon>Solanoideae</taxon>
        <taxon>Hyoscyameae</taxon>
        <taxon>Anisodus</taxon>
    </lineage>
</organism>
<dbReference type="SUPFAM" id="SSF53720">
    <property type="entry name" value="ALDH-like"/>
    <property type="match status" value="1"/>
</dbReference>
<comment type="caution">
    <text evidence="6">The sequence shown here is derived from an EMBL/GenBank/DDBJ whole genome shotgun (WGS) entry which is preliminary data.</text>
</comment>
<dbReference type="PANTHER" id="PTHR43570">
    <property type="entry name" value="ALDEHYDE DEHYDROGENASE"/>
    <property type="match status" value="1"/>
</dbReference>
<comment type="similarity">
    <text evidence="1 4">Belongs to the aldehyde dehydrogenase family.</text>
</comment>
<dbReference type="GO" id="GO:0006081">
    <property type="term" value="P:aldehyde metabolic process"/>
    <property type="evidence" value="ECO:0007669"/>
    <property type="project" value="InterPro"/>
</dbReference>
<dbReference type="GO" id="GO:0004029">
    <property type="term" value="F:aldehyde dehydrogenase (NAD+) activity"/>
    <property type="evidence" value="ECO:0007669"/>
    <property type="project" value="TreeGrafter"/>
</dbReference>
<dbReference type="Proteomes" id="UP001152561">
    <property type="component" value="Unassembled WGS sequence"/>
</dbReference>
<dbReference type="InterPro" id="IPR015590">
    <property type="entry name" value="Aldehyde_DH_dom"/>
</dbReference>
<evidence type="ECO:0000256" key="4">
    <source>
        <dbReference type="RuleBase" id="RU003345"/>
    </source>
</evidence>
<dbReference type="GO" id="GO:0005737">
    <property type="term" value="C:cytoplasm"/>
    <property type="evidence" value="ECO:0007669"/>
    <property type="project" value="TreeGrafter"/>
</dbReference>
<feature type="active site" evidence="3">
    <location>
        <position position="129"/>
    </location>
</feature>
<proteinExistence type="inferred from homology"/>
<evidence type="ECO:0000313" key="6">
    <source>
        <dbReference type="EMBL" id="KAJ8557981.1"/>
    </source>
</evidence>
<name>A0A9Q1ME71_9SOLA</name>
<dbReference type="Gene3D" id="3.40.605.10">
    <property type="entry name" value="Aldehyde Dehydrogenase, Chain A, domain 1"/>
    <property type="match status" value="1"/>
</dbReference>
<dbReference type="OrthoDB" id="440325at2759"/>
<evidence type="ECO:0000256" key="2">
    <source>
        <dbReference type="ARBA" id="ARBA00023002"/>
    </source>
</evidence>
<keyword evidence="2 4" id="KW-0560">Oxidoreductase</keyword>
<dbReference type="InterPro" id="IPR012394">
    <property type="entry name" value="Aldehyde_DH_NAD(P)"/>
</dbReference>
<feature type="domain" description="Aldehyde dehydrogenase" evidence="5">
    <location>
        <begin position="16"/>
        <end position="140"/>
    </location>
</feature>
<dbReference type="AlphaFoldDB" id="A0A9Q1ME71"/>
<evidence type="ECO:0000256" key="3">
    <source>
        <dbReference type="PROSITE-ProRule" id="PRU10007"/>
    </source>
</evidence>
<dbReference type="InterPro" id="IPR016161">
    <property type="entry name" value="Ald_DH/histidinol_DH"/>
</dbReference>
<sequence>MKPEKVRTSLTTFPSLAEIVPEPLSVVLVISAWNYLFLLSLDPVIGAIAAGNAVVLKPSEIAPATSSVMAKLLGEYMDATAIRVVEGTVPETTALLEQKWDKIFHTGNGKVGWIVMGAAAKHLPPVVFELGGKSPVVVTSISRLQ</sequence>